<proteinExistence type="predicted"/>
<name>A0ABP6TYX8_9ACTN</name>
<reference evidence="4" key="1">
    <citation type="journal article" date="2019" name="Int. J. Syst. Evol. Microbiol.">
        <title>The Global Catalogue of Microorganisms (GCM) 10K type strain sequencing project: providing services to taxonomists for standard genome sequencing and annotation.</title>
        <authorList>
            <consortium name="The Broad Institute Genomics Platform"/>
            <consortium name="The Broad Institute Genome Sequencing Center for Infectious Disease"/>
            <person name="Wu L."/>
            <person name="Ma J."/>
        </authorList>
    </citation>
    <scope>NUCLEOTIDE SEQUENCE [LARGE SCALE GENOMIC DNA]</scope>
    <source>
        <strain evidence="4">JCM 4816</strain>
    </source>
</reference>
<gene>
    <name evidence="3" type="ORF">GCM10019016_063750</name>
</gene>
<dbReference type="Proteomes" id="UP001501455">
    <property type="component" value="Unassembled WGS sequence"/>
</dbReference>
<feature type="region of interest" description="Disordered" evidence="1">
    <location>
        <begin position="66"/>
        <end position="103"/>
    </location>
</feature>
<keyword evidence="2" id="KW-1133">Transmembrane helix</keyword>
<evidence type="ECO:0008006" key="5">
    <source>
        <dbReference type="Google" id="ProtNLM"/>
    </source>
</evidence>
<keyword evidence="4" id="KW-1185">Reference proteome</keyword>
<evidence type="ECO:0000256" key="1">
    <source>
        <dbReference type="SAM" id="MobiDB-lite"/>
    </source>
</evidence>
<evidence type="ECO:0000256" key="2">
    <source>
        <dbReference type="SAM" id="Phobius"/>
    </source>
</evidence>
<organism evidence="3 4">
    <name type="scientific">Streptomyces prasinosporus</name>
    <dbReference type="NCBI Taxonomy" id="68256"/>
    <lineage>
        <taxon>Bacteria</taxon>
        <taxon>Bacillati</taxon>
        <taxon>Actinomycetota</taxon>
        <taxon>Actinomycetes</taxon>
        <taxon>Kitasatosporales</taxon>
        <taxon>Streptomycetaceae</taxon>
        <taxon>Streptomyces</taxon>
        <taxon>Streptomyces albogriseolus group</taxon>
    </lineage>
</organism>
<accession>A0ABP6TYX8</accession>
<sequence>MSDELTGALRELAARHEIPPLLAAAEVRDRARRRSRRRRATLALCTAATAACAVAVVTLALHADHPAGKRHSPGATPATSPTPARTPTAAPSARTPRPLGRLDTDLRTLTLAGRVLRVDLRAAGRLPPGTRLTVVARSAGAVLPLKTRTEVREVKVPYLVELRAPGGEPVYAGALSFDAKVLRALSGTTGWVGLSARDAAWLHDRLRDGDQIELTPPRREFS</sequence>
<comment type="caution">
    <text evidence="3">The sequence shown here is derived from an EMBL/GenBank/DDBJ whole genome shotgun (WGS) entry which is preliminary data.</text>
</comment>
<protein>
    <recommendedName>
        <fullName evidence="5">L,D-transpeptidase</fullName>
    </recommendedName>
</protein>
<feature type="transmembrane region" description="Helical" evidence="2">
    <location>
        <begin position="40"/>
        <end position="63"/>
    </location>
</feature>
<feature type="compositionally biased region" description="Low complexity" evidence="1">
    <location>
        <begin position="73"/>
        <end position="99"/>
    </location>
</feature>
<dbReference type="EMBL" id="BAAAXF010000044">
    <property type="protein sequence ID" value="GAA3499271.1"/>
    <property type="molecule type" value="Genomic_DNA"/>
</dbReference>
<keyword evidence="2" id="KW-0472">Membrane</keyword>
<evidence type="ECO:0000313" key="3">
    <source>
        <dbReference type="EMBL" id="GAA3499271.1"/>
    </source>
</evidence>
<evidence type="ECO:0000313" key="4">
    <source>
        <dbReference type="Proteomes" id="UP001501455"/>
    </source>
</evidence>
<keyword evidence="2" id="KW-0812">Transmembrane</keyword>
<dbReference type="RefSeq" id="WP_193458974.1">
    <property type="nucleotide sequence ID" value="NZ_BAAAXF010000044.1"/>
</dbReference>